<evidence type="ECO:0000313" key="1">
    <source>
        <dbReference type="EMBL" id="OOO66770.1"/>
    </source>
</evidence>
<organism evidence="1 2">
    <name type="scientific">Clostridium tepidum</name>
    <dbReference type="NCBI Taxonomy" id="1962263"/>
    <lineage>
        <taxon>Bacteria</taxon>
        <taxon>Bacillati</taxon>
        <taxon>Bacillota</taxon>
        <taxon>Clostridia</taxon>
        <taxon>Eubacteriales</taxon>
        <taxon>Clostridiaceae</taxon>
        <taxon>Clostridium</taxon>
    </lineage>
</organism>
<dbReference type="EMBL" id="MRAE01000012">
    <property type="protein sequence ID" value="OOO66770.1"/>
    <property type="molecule type" value="Genomic_DNA"/>
</dbReference>
<gene>
    <name evidence="1" type="ORF">BS638_06495</name>
</gene>
<dbReference type="Proteomes" id="UP000190256">
    <property type="component" value="Unassembled WGS sequence"/>
</dbReference>
<name>A0A1S9I8W2_9CLOT</name>
<evidence type="ECO:0008006" key="3">
    <source>
        <dbReference type="Google" id="ProtNLM"/>
    </source>
</evidence>
<sequence>MLDFKIDFENVVEGLEKLTNDTTEKLDKYAEKSGMKMEAYAKQNAPWENQTGQARRTLKGGKEWEGDKVNIYISGNMEYSPYLEYKNDGKYAILEPTVNKLSKEILEGFKID</sequence>
<comment type="caution">
    <text evidence="1">The sequence shown here is derived from an EMBL/GenBank/DDBJ whole genome shotgun (WGS) entry which is preliminary data.</text>
</comment>
<evidence type="ECO:0000313" key="2">
    <source>
        <dbReference type="Proteomes" id="UP000190256"/>
    </source>
</evidence>
<accession>A0A1S9I8W2</accession>
<dbReference type="AlphaFoldDB" id="A0A1S9I8W2"/>
<reference evidence="1 2" key="1">
    <citation type="submission" date="2016-12" db="EMBL/GenBank/DDBJ databases">
        <title>Clostridium tepidum sp. nov., a close relative of Clostridium sporogenes and Clostridium botulinum Group I.</title>
        <authorList>
            <person name="Dobritsa A.P."/>
            <person name="Kutumbaka K.K."/>
            <person name="Werner K."/>
            <person name="Wiedmann M."/>
            <person name="Asmus A."/>
            <person name="Samadpour M."/>
        </authorList>
    </citation>
    <scope>NUCLEOTIDE SEQUENCE [LARGE SCALE GENOMIC DNA]</scope>
    <source>
        <strain evidence="1 2">IEH 97212</strain>
    </source>
</reference>
<protein>
    <recommendedName>
        <fullName evidence="3">HK97 gp10 family phage protein</fullName>
    </recommendedName>
</protein>
<proteinExistence type="predicted"/>